<dbReference type="EMBL" id="JXTC01000083">
    <property type="protein sequence ID" value="PON90521.1"/>
    <property type="molecule type" value="Genomic_DNA"/>
</dbReference>
<dbReference type="PANTHER" id="PTHR10366:SF776">
    <property type="entry name" value="NAD(P)-BINDING ROSSMANN-FOLD SUPERFAMILY PROTEIN"/>
    <property type="match status" value="1"/>
</dbReference>
<keyword evidence="1" id="KW-0521">NADP</keyword>
<dbReference type="AlphaFoldDB" id="A0A2P5EYB1"/>
<name>A0A2P5EYB1_TREOI</name>
<accession>A0A2P5EYB1</accession>
<dbReference type="Pfam" id="PF16363">
    <property type="entry name" value="GDP_Man_Dehyd"/>
    <property type="match status" value="1"/>
</dbReference>
<keyword evidence="3" id="KW-1133">Transmembrane helix</keyword>
<keyword evidence="3" id="KW-0472">Membrane</keyword>
<evidence type="ECO:0000256" key="1">
    <source>
        <dbReference type="ARBA" id="ARBA00022857"/>
    </source>
</evidence>
<dbReference type="InParanoid" id="A0A2P5EYB1"/>
<dbReference type="InterPro" id="IPR001509">
    <property type="entry name" value="Epimerase_deHydtase"/>
</dbReference>
<comment type="caution">
    <text evidence="6">The sequence shown here is derived from an EMBL/GenBank/DDBJ whole genome shotgun (WGS) entry which is preliminary data.</text>
</comment>
<keyword evidence="3" id="KW-0812">Transmembrane</keyword>
<dbReference type="FunCoup" id="A0A2P5EYB1">
    <property type="interactions" value="400"/>
</dbReference>
<feature type="transmembrane region" description="Helical" evidence="3">
    <location>
        <begin position="100"/>
        <end position="120"/>
    </location>
</feature>
<protein>
    <submittedName>
        <fullName evidence="6">NAD(P)-binding domain containing protein</fullName>
    </submittedName>
</protein>
<dbReference type="OrthoDB" id="2735536at2759"/>
<gene>
    <name evidence="6" type="ORF">TorRG33x02_138060</name>
</gene>
<evidence type="ECO:0000259" key="4">
    <source>
        <dbReference type="Pfam" id="PF01370"/>
    </source>
</evidence>
<dbReference type="InterPro" id="IPR036291">
    <property type="entry name" value="NAD(P)-bd_dom_sf"/>
</dbReference>
<dbReference type="SUPFAM" id="SSF51735">
    <property type="entry name" value="NAD(P)-binding Rossmann-fold domains"/>
    <property type="match status" value="1"/>
</dbReference>
<keyword evidence="2" id="KW-0560">Oxidoreductase</keyword>
<dbReference type="GO" id="GO:0016616">
    <property type="term" value="F:oxidoreductase activity, acting on the CH-OH group of donors, NAD or NADP as acceptor"/>
    <property type="evidence" value="ECO:0007669"/>
    <property type="project" value="TreeGrafter"/>
</dbReference>
<sequence length="370" mass="41470">MSVVEKGKVCVTGAGGFVASWVVKLLLSKDYFVHGTVRQRNDDKYAHLNRHDKASENLKLFKADLLDYDSLVSAIHGCTGVFHVASPVPSTTVPNPEARFNYSIFSIFQLYFIALLTLLCHLEKKTLPFLSHIFSSTLCVCVFARARAQVEVLEPAVNGTLNVLKACLEAKVKRVVYVSSAAAVALNPGWPKDQVLDESCWSDKDYCKTTKNWYCLSKTLAESEALEFSRTTGLDVVTICPTIILGPILQSNVNASTLVLLKLLKEGSESMENKLRMIVDVRDVAEAILMAYEKPEAEGRYICATHIIKTKDLVDMLRSIYPHYNYPKNFTEVENETRLSSERLQKLGWRYRPLNETLIDSVESYRAAGL</sequence>
<evidence type="ECO:0000313" key="6">
    <source>
        <dbReference type="EMBL" id="PON90521.1"/>
    </source>
</evidence>
<reference evidence="7" key="1">
    <citation type="submission" date="2016-06" db="EMBL/GenBank/DDBJ databases">
        <title>Parallel loss of symbiosis genes in relatives of nitrogen-fixing non-legume Parasponia.</title>
        <authorList>
            <person name="Van Velzen R."/>
            <person name="Holmer R."/>
            <person name="Bu F."/>
            <person name="Rutten L."/>
            <person name="Van Zeijl A."/>
            <person name="Liu W."/>
            <person name="Santuari L."/>
            <person name="Cao Q."/>
            <person name="Sharma T."/>
            <person name="Shen D."/>
            <person name="Roswanjaya Y."/>
            <person name="Wardhani T."/>
            <person name="Kalhor M.S."/>
            <person name="Jansen J."/>
            <person name="Van den Hoogen J."/>
            <person name="Gungor B."/>
            <person name="Hartog M."/>
            <person name="Hontelez J."/>
            <person name="Verver J."/>
            <person name="Yang W.-C."/>
            <person name="Schijlen E."/>
            <person name="Repin R."/>
            <person name="Schilthuizen M."/>
            <person name="Schranz E."/>
            <person name="Heidstra R."/>
            <person name="Miyata K."/>
            <person name="Fedorova E."/>
            <person name="Kohlen W."/>
            <person name="Bisseling T."/>
            <person name="Smit S."/>
            <person name="Geurts R."/>
        </authorList>
    </citation>
    <scope>NUCLEOTIDE SEQUENCE [LARGE SCALE GENOMIC DNA]</scope>
    <source>
        <strain evidence="7">cv. RG33-2</strain>
    </source>
</reference>
<dbReference type="Proteomes" id="UP000237000">
    <property type="component" value="Unassembled WGS sequence"/>
</dbReference>
<dbReference type="Pfam" id="PF01370">
    <property type="entry name" value="Epimerase"/>
    <property type="match status" value="1"/>
</dbReference>
<dbReference type="CDD" id="cd08958">
    <property type="entry name" value="FR_SDR_e"/>
    <property type="match status" value="1"/>
</dbReference>
<proteinExistence type="predicted"/>
<evidence type="ECO:0000256" key="2">
    <source>
        <dbReference type="ARBA" id="ARBA00023002"/>
    </source>
</evidence>
<feature type="domain" description="NAD(P)-binding" evidence="5">
    <location>
        <begin position="11"/>
        <end position="87"/>
    </location>
</feature>
<keyword evidence="7" id="KW-1185">Reference proteome</keyword>
<dbReference type="STRING" id="63057.A0A2P5EYB1"/>
<evidence type="ECO:0000313" key="7">
    <source>
        <dbReference type="Proteomes" id="UP000237000"/>
    </source>
</evidence>
<evidence type="ECO:0000259" key="5">
    <source>
        <dbReference type="Pfam" id="PF16363"/>
    </source>
</evidence>
<evidence type="ECO:0000256" key="3">
    <source>
        <dbReference type="SAM" id="Phobius"/>
    </source>
</evidence>
<organism evidence="6 7">
    <name type="scientific">Trema orientale</name>
    <name type="common">Charcoal tree</name>
    <name type="synonym">Celtis orientalis</name>
    <dbReference type="NCBI Taxonomy" id="63057"/>
    <lineage>
        <taxon>Eukaryota</taxon>
        <taxon>Viridiplantae</taxon>
        <taxon>Streptophyta</taxon>
        <taxon>Embryophyta</taxon>
        <taxon>Tracheophyta</taxon>
        <taxon>Spermatophyta</taxon>
        <taxon>Magnoliopsida</taxon>
        <taxon>eudicotyledons</taxon>
        <taxon>Gunneridae</taxon>
        <taxon>Pentapetalae</taxon>
        <taxon>rosids</taxon>
        <taxon>fabids</taxon>
        <taxon>Rosales</taxon>
        <taxon>Cannabaceae</taxon>
        <taxon>Trema</taxon>
    </lineage>
</organism>
<feature type="domain" description="NAD-dependent epimerase/dehydratase" evidence="4">
    <location>
        <begin position="144"/>
        <end position="298"/>
    </location>
</feature>
<dbReference type="Gene3D" id="3.40.50.720">
    <property type="entry name" value="NAD(P)-binding Rossmann-like Domain"/>
    <property type="match status" value="2"/>
</dbReference>
<dbReference type="PANTHER" id="PTHR10366">
    <property type="entry name" value="NAD DEPENDENT EPIMERASE/DEHYDRATASE"/>
    <property type="match status" value="1"/>
</dbReference>
<dbReference type="InterPro" id="IPR050425">
    <property type="entry name" value="NAD(P)_dehydrat-like"/>
</dbReference>
<dbReference type="InterPro" id="IPR016040">
    <property type="entry name" value="NAD(P)-bd_dom"/>
</dbReference>